<protein>
    <submittedName>
        <fullName evidence="2">Uncharacterized protein</fullName>
    </submittedName>
</protein>
<organism evidence="2">
    <name type="scientific">marine metagenome</name>
    <dbReference type="NCBI Taxonomy" id="408172"/>
    <lineage>
        <taxon>unclassified sequences</taxon>
        <taxon>metagenomes</taxon>
        <taxon>ecological metagenomes</taxon>
    </lineage>
</organism>
<name>A0A383DCW8_9ZZZZ</name>
<proteinExistence type="predicted"/>
<gene>
    <name evidence="2" type="ORF">METZ01_LOCUS495075</name>
</gene>
<reference evidence="2" key="1">
    <citation type="submission" date="2018-05" db="EMBL/GenBank/DDBJ databases">
        <authorList>
            <person name="Lanie J.A."/>
            <person name="Ng W.-L."/>
            <person name="Kazmierczak K.M."/>
            <person name="Andrzejewski T.M."/>
            <person name="Davidsen T.M."/>
            <person name="Wayne K.J."/>
            <person name="Tettelin H."/>
            <person name="Glass J.I."/>
            <person name="Rusch D."/>
            <person name="Podicherti R."/>
            <person name="Tsui H.-C.T."/>
            <person name="Winkler M.E."/>
        </authorList>
    </citation>
    <scope>NUCLEOTIDE SEQUENCE</scope>
</reference>
<dbReference type="EMBL" id="UINC01216187">
    <property type="protein sequence ID" value="SVE42221.1"/>
    <property type="molecule type" value="Genomic_DNA"/>
</dbReference>
<feature type="non-terminal residue" evidence="2">
    <location>
        <position position="1"/>
    </location>
</feature>
<evidence type="ECO:0000313" key="2">
    <source>
        <dbReference type="EMBL" id="SVE42221.1"/>
    </source>
</evidence>
<feature type="region of interest" description="Disordered" evidence="1">
    <location>
        <begin position="1"/>
        <end position="26"/>
    </location>
</feature>
<sequence length="178" mass="20446">GLPIRGGRAFGRRQPACGYQRSQGRHNNAVVPEVHRSRLRRFPPGYGRTRKENLSVAVEQVANKVETHEKYAPSMHRLAVGAEQESATPNADKELRSIKNGGGGGNRTRVREQVLRDHYVRSQSMLRLSRPHQLRLTGSGLDQFREFRRPPLNKSDRLACCRWRRRPRCRPHGRQRAT</sequence>
<dbReference type="AlphaFoldDB" id="A0A383DCW8"/>
<accession>A0A383DCW8</accession>
<evidence type="ECO:0000256" key="1">
    <source>
        <dbReference type="SAM" id="MobiDB-lite"/>
    </source>
</evidence>